<name>L1LEA8_THEEQ</name>
<reference evidence="2 3" key="1">
    <citation type="journal article" date="2012" name="BMC Genomics">
        <title>Comparative genomic analysis and phylogenetic position of Theileria equi.</title>
        <authorList>
            <person name="Kappmeyer L.S."/>
            <person name="Thiagarajan M."/>
            <person name="Herndon D.R."/>
            <person name="Ramsay J.D."/>
            <person name="Caler E."/>
            <person name="Djikeng A."/>
            <person name="Gillespie J.J."/>
            <person name="Lau A.O."/>
            <person name="Roalson E.H."/>
            <person name="Silva J.C."/>
            <person name="Silva M.G."/>
            <person name="Suarez C.E."/>
            <person name="Ueti M.W."/>
            <person name="Nene V.M."/>
            <person name="Mealey R.H."/>
            <person name="Knowles D.P."/>
            <person name="Brayton K.A."/>
        </authorList>
    </citation>
    <scope>NUCLEOTIDE SEQUENCE [LARGE SCALE GENOMIC DNA]</scope>
    <source>
        <strain evidence="2 3">WA</strain>
    </source>
</reference>
<dbReference type="AlphaFoldDB" id="L1LEA8"/>
<feature type="compositionally biased region" description="Acidic residues" evidence="1">
    <location>
        <begin position="209"/>
        <end position="223"/>
    </location>
</feature>
<gene>
    <name evidence="2" type="ORF">BEWA_035390</name>
</gene>
<dbReference type="EMBL" id="ACOU01000002">
    <property type="protein sequence ID" value="EKX73503.1"/>
    <property type="molecule type" value="Genomic_DNA"/>
</dbReference>
<evidence type="ECO:0000313" key="2">
    <source>
        <dbReference type="EMBL" id="EKX73503.1"/>
    </source>
</evidence>
<accession>L1LEA8</accession>
<proteinExistence type="predicted"/>
<dbReference type="VEuPathDB" id="PiroplasmaDB:BEWA_035390"/>
<feature type="region of interest" description="Disordered" evidence="1">
    <location>
        <begin position="209"/>
        <end position="232"/>
    </location>
</feature>
<comment type="caution">
    <text evidence="2">The sequence shown here is derived from an EMBL/GenBank/DDBJ whole genome shotgun (WGS) entry which is preliminary data.</text>
</comment>
<dbReference type="RefSeq" id="XP_004832955.1">
    <property type="nucleotide sequence ID" value="XM_004832898.1"/>
</dbReference>
<keyword evidence="3" id="KW-1185">Reference proteome</keyword>
<organism evidence="2 3">
    <name type="scientific">Theileria equi strain WA</name>
    <dbReference type="NCBI Taxonomy" id="1537102"/>
    <lineage>
        <taxon>Eukaryota</taxon>
        <taxon>Sar</taxon>
        <taxon>Alveolata</taxon>
        <taxon>Apicomplexa</taxon>
        <taxon>Aconoidasida</taxon>
        <taxon>Piroplasmida</taxon>
        <taxon>Theileriidae</taxon>
        <taxon>Theileria</taxon>
    </lineage>
</organism>
<dbReference type="KEGG" id="beq:BEWA_035390"/>
<dbReference type="GeneID" id="15807907"/>
<protein>
    <submittedName>
        <fullName evidence="2">Uncharacterized protein</fullName>
    </submittedName>
</protein>
<sequence>MFLAKRESKVRKIVDGKNIIWVSDKYHHCTQVLVHLNGMTPALAQITLETRLNTVVLRVRNVCGFWEATPYFAELFVGLKVPSILNVKFPMDIWLREDNEHMRVLYYEIYKVPSIVMVPRTGHNSGKVVDRRRRIWKTKKSKRILCLKLHPSDDPVLLHIVTMSMSGKVKNKYFARQSNGNWEVINKYGYLRMLHDELRAQVLRDTVQDLEEDSEDEEEEEEEEKKKEPEVEEQLLIIL</sequence>
<evidence type="ECO:0000313" key="3">
    <source>
        <dbReference type="Proteomes" id="UP000031512"/>
    </source>
</evidence>
<evidence type="ECO:0000256" key="1">
    <source>
        <dbReference type="SAM" id="MobiDB-lite"/>
    </source>
</evidence>
<dbReference type="Proteomes" id="UP000031512">
    <property type="component" value="Unassembled WGS sequence"/>
</dbReference>